<feature type="transmembrane region" description="Helical" evidence="1">
    <location>
        <begin position="41"/>
        <end position="61"/>
    </location>
</feature>
<evidence type="ECO:0000256" key="1">
    <source>
        <dbReference type="SAM" id="Phobius"/>
    </source>
</evidence>
<gene>
    <name evidence="2" type="ORF">GCM10011391_24090</name>
</gene>
<proteinExistence type="predicted"/>
<reference evidence="2" key="2">
    <citation type="submission" date="2020-09" db="EMBL/GenBank/DDBJ databases">
        <authorList>
            <person name="Sun Q."/>
            <person name="Zhou Y."/>
        </authorList>
    </citation>
    <scope>NUCLEOTIDE SEQUENCE</scope>
    <source>
        <strain evidence="2">CGMCC 1.15371</strain>
    </source>
</reference>
<dbReference type="Proteomes" id="UP000628775">
    <property type="component" value="Unassembled WGS sequence"/>
</dbReference>
<name>A0A8J2YI34_9BACL</name>
<organism evidence="2 3">
    <name type="scientific">Pullulanibacillus camelliae</name>
    <dbReference type="NCBI Taxonomy" id="1707096"/>
    <lineage>
        <taxon>Bacteria</taxon>
        <taxon>Bacillati</taxon>
        <taxon>Bacillota</taxon>
        <taxon>Bacilli</taxon>
        <taxon>Bacillales</taxon>
        <taxon>Sporolactobacillaceae</taxon>
        <taxon>Pullulanibacillus</taxon>
    </lineage>
</organism>
<sequence>MFILIALFIIIGLAMIGYTAMGYNQQRGYSFKNAALRRKQTIQLLIGIGGAFCLVIAWILAKI</sequence>
<dbReference type="RefSeq" id="WP_188694152.1">
    <property type="nucleotide sequence ID" value="NZ_BMIR01000010.1"/>
</dbReference>
<comment type="caution">
    <text evidence="2">The sequence shown here is derived from an EMBL/GenBank/DDBJ whole genome shotgun (WGS) entry which is preliminary data.</text>
</comment>
<dbReference type="AlphaFoldDB" id="A0A8J2YI34"/>
<evidence type="ECO:0000313" key="2">
    <source>
        <dbReference type="EMBL" id="GGE44473.1"/>
    </source>
</evidence>
<evidence type="ECO:0000313" key="3">
    <source>
        <dbReference type="Proteomes" id="UP000628775"/>
    </source>
</evidence>
<reference evidence="2" key="1">
    <citation type="journal article" date="2014" name="Int. J. Syst. Evol. Microbiol.">
        <title>Complete genome sequence of Corynebacterium casei LMG S-19264T (=DSM 44701T), isolated from a smear-ripened cheese.</title>
        <authorList>
            <consortium name="US DOE Joint Genome Institute (JGI-PGF)"/>
            <person name="Walter F."/>
            <person name="Albersmeier A."/>
            <person name="Kalinowski J."/>
            <person name="Ruckert C."/>
        </authorList>
    </citation>
    <scope>NUCLEOTIDE SEQUENCE</scope>
    <source>
        <strain evidence="2">CGMCC 1.15371</strain>
    </source>
</reference>
<keyword evidence="1" id="KW-0472">Membrane</keyword>
<dbReference type="EMBL" id="BMIR01000010">
    <property type="protein sequence ID" value="GGE44473.1"/>
    <property type="molecule type" value="Genomic_DNA"/>
</dbReference>
<accession>A0A8J2YI34</accession>
<keyword evidence="3" id="KW-1185">Reference proteome</keyword>
<protein>
    <submittedName>
        <fullName evidence="2">Uncharacterized protein</fullName>
    </submittedName>
</protein>
<keyword evidence="1" id="KW-1133">Transmembrane helix</keyword>
<keyword evidence="1" id="KW-0812">Transmembrane</keyword>